<dbReference type="Proteomes" id="UP000533533">
    <property type="component" value="Unassembled WGS sequence"/>
</dbReference>
<evidence type="ECO:0000313" key="4">
    <source>
        <dbReference type="Proteomes" id="UP000533533"/>
    </source>
</evidence>
<dbReference type="AlphaFoldDB" id="A0A2U1A9H0"/>
<evidence type="ECO:0000313" key="2">
    <source>
        <dbReference type="EMBL" id="PYE21287.1"/>
    </source>
</evidence>
<dbReference type="RefSeq" id="WP_110385723.1">
    <property type="nucleotide sequence ID" value="NZ_JACHVZ010000014.1"/>
</dbReference>
<accession>A0A2U1A9H0</accession>
<name>A0A2U1A9H0_9BURK</name>
<organism evidence="2 3">
    <name type="scientific">Paraburkholderia silvatlantica</name>
    <dbReference type="NCBI Taxonomy" id="321895"/>
    <lineage>
        <taxon>Bacteria</taxon>
        <taxon>Pseudomonadati</taxon>
        <taxon>Pseudomonadota</taxon>
        <taxon>Betaproteobacteria</taxon>
        <taxon>Burkholderiales</taxon>
        <taxon>Burkholderiaceae</taxon>
        <taxon>Paraburkholderia</taxon>
    </lineage>
</organism>
<keyword evidence="4" id="KW-1185">Reference proteome</keyword>
<gene>
    <name evidence="2" type="ORF">C7410_115130</name>
    <name evidence="1" type="ORF">FHX59_004972</name>
</gene>
<reference evidence="2 3" key="1">
    <citation type="submission" date="2018-06" db="EMBL/GenBank/DDBJ databases">
        <title>Genomic Encyclopedia of Type Strains, Phase IV (KMG-V): Genome sequencing to study the core and pangenomes of soil and plant-associated prokaryotes.</title>
        <authorList>
            <person name="Whitman W."/>
        </authorList>
    </citation>
    <scope>NUCLEOTIDE SEQUENCE [LARGE SCALE GENOMIC DNA]</scope>
    <source>
        <strain evidence="2 3">SRCL-318</strain>
        <strain evidence="1 4">SRMrh-85</strain>
    </source>
</reference>
<dbReference type="Proteomes" id="UP000247772">
    <property type="component" value="Unassembled WGS sequence"/>
</dbReference>
<protein>
    <submittedName>
        <fullName evidence="2">Uncharacterized protein</fullName>
    </submittedName>
</protein>
<evidence type="ECO:0000313" key="1">
    <source>
        <dbReference type="EMBL" id="MBB2930509.1"/>
    </source>
</evidence>
<proteinExistence type="predicted"/>
<comment type="caution">
    <text evidence="2">The sequence shown here is derived from an EMBL/GenBank/DDBJ whole genome shotgun (WGS) entry which is preliminary data.</text>
</comment>
<dbReference type="EMBL" id="JACHVZ010000014">
    <property type="protein sequence ID" value="MBB2930509.1"/>
    <property type="molecule type" value="Genomic_DNA"/>
</dbReference>
<dbReference type="EMBL" id="QJSQ01000015">
    <property type="protein sequence ID" value="PYE21287.1"/>
    <property type="molecule type" value="Genomic_DNA"/>
</dbReference>
<evidence type="ECO:0000313" key="3">
    <source>
        <dbReference type="Proteomes" id="UP000247772"/>
    </source>
</evidence>
<sequence length="150" mass="16500">MSGADRTQAPCDWILKGTGTTGICVVVDDRIPSEAVGALVGRCGDTPGIAVLRIADPVSAHRAWCESTIREVLRGQPVASALQIMPRSVRLLIWSGNVEELDWIGGVEGQRVLLMRYWNDIGRALQVERMVERVLAVLRLFIQENQTSGY</sequence>
<dbReference type="OrthoDB" id="9100431at2"/>